<protein>
    <submittedName>
        <fullName evidence="6">Acetyl-CoA synthetase-like protein</fullName>
    </submittedName>
</protein>
<dbReference type="Gene3D" id="3.40.50.12780">
    <property type="entry name" value="N-terminal domain of ligase-like"/>
    <property type="match status" value="1"/>
</dbReference>
<evidence type="ECO:0000259" key="5">
    <source>
        <dbReference type="Pfam" id="PF00501"/>
    </source>
</evidence>
<gene>
    <name evidence="6" type="ORF">BP01DRAFT_386616</name>
</gene>
<comment type="similarity">
    <text evidence="4">Belongs to the NRP synthetase family.</text>
</comment>
<keyword evidence="1" id="KW-0596">Phosphopantetheine</keyword>
<dbReference type="EMBL" id="KZ821267">
    <property type="protein sequence ID" value="PYH41197.1"/>
    <property type="molecule type" value="Genomic_DNA"/>
</dbReference>
<evidence type="ECO:0000256" key="3">
    <source>
        <dbReference type="ARBA" id="ARBA00022598"/>
    </source>
</evidence>
<dbReference type="AlphaFoldDB" id="A0A318Z4E6"/>
<reference evidence="6 7" key="1">
    <citation type="submission" date="2016-12" db="EMBL/GenBank/DDBJ databases">
        <title>The genomes of Aspergillus section Nigri reveals drivers in fungal speciation.</title>
        <authorList>
            <consortium name="DOE Joint Genome Institute"/>
            <person name="Vesth T.C."/>
            <person name="Nybo J."/>
            <person name="Theobald S."/>
            <person name="Brandl J."/>
            <person name="Frisvad J.C."/>
            <person name="Nielsen K.F."/>
            <person name="Lyhne E.K."/>
            <person name="Kogle M.E."/>
            <person name="Kuo A."/>
            <person name="Riley R."/>
            <person name="Clum A."/>
            <person name="Nolan M."/>
            <person name="Lipzen A."/>
            <person name="Salamov A."/>
            <person name="Henrissat B."/>
            <person name="Wiebenga A."/>
            <person name="De Vries R.P."/>
            <person name="Grigoriev I.V."/>
            <person name="Mortensen U.H."/>
            <person name="Andersen M.R."/>
            <person name="Baker S.E."/>
        </authorList>
    </citation>
    <scope>NUCLEOTIDE SEQUENCE [LARGE SCALE GENOMIC DNA]</scope>
    <source>
        <strain evidence="6 7">JOP 1030-1</strain>
    </source>
</reference>
<dbReference type="PANTHER" id="PTHR45527">
    <property type="entry name" value="NONRIBOSOMAL PEPTIDE SYNTHETASE"/>
    <property type="match status" value="1"/>
</dbReference>
<keyword evidence="7" id="KW-1185">Reference proteome</keyword>
<dbReference type="Pfam" id="PF00501">
    <property type="entry name" value="AMP-binding"/>
    <property type="match status" value="1"/>
</dbReference>
<dbReference type="Proteomes" id="UP000248349">
    <property type="component" value="Unassembled WGS sequence"/>
</dbReference>
<evidence type="ECO:0000313" key="6">
    <source>
        <dbReference type="EMBL" id="PYH41197.1"/>
    </source>
</evidence>
<dbReference type="InterPro" id="IPR042099">
    <property type="entry name" value="ANL_N_sf"/>
</dbReference>
<feature type="domain" description="AMP-dependent synthetase/ligase" evidence="5">
    <location>
        <begin position="12"/>
        <end position="173"/>
    </location>
</feature>
<evidence type="ECO:0000256" key="1">
    <source>
        <dbReference type="ARBA" id="ARBA00022450"/>
    </source>
</evidence>
<name>A0A318Z4E6_9EURO</name>
<proteinExistence type="inferred from homology"/>
<dbReference type="GO" id="GO:0016874">
    <property type="term" value="F:ligase activity"/>
    <property type="evidence" value="ECO:0007669"/>
    <property type="project" value="UniProtKB-KW"/>
</dbReference>
<dbReference type="SUPFAM" id="SSF56801">
    <property type="entry name" value="Acetyl-CoA synthetase-like"/>
    <property type="match status" value="1"/>
</dbReference>
<dbReference type="GO" id="GO:0044550">
    <property type="term" value="P:secondary metabolite biosynthetic process"/>
    <property type="evidence" value="ECO:0007669"/>
    <property type="project" value="TreeGrafter"/>
</dbReference>
<keyword evidence="3" id="KW-0436">Ligase</keyword>
<evidence type="ECO:0000256" key="4">
    <source>
        <dbReference type="ARBA" id="ARBA00029454"/>
    </source>
</evidence>
<evidence type="ECO:0000313" key="7">
    <source>
        <dbReference type="Proteomes" id="UP000248349"/>
    </source>
</evidence>
<keyword evidence="2" id="KW-0597">Phosphoprotein</keyword>
<sequence>MPVRWLTSKRGFNKRETDRIFDFASYAFDAAWCKMIYAMMIGSCLCVPSEGEQEADGAAALRKYQVNYAVLILSVAWFSAVELPDSLRTFHFGGEPLKAALMKEFSTRSTVIKAYSPAECSTISMAIVTRPNNANDSTIGIDPGACTWVVKADVTDLMPVGEIGELWMEGPIVD</sequence>
<dbReference type="RefSeq" id="XP_025427179.1">
    <property type="nucleotide sequence ID" value="XM_025577682.1"/>
</dbReference>
<dbReference type="GO" id="GO:0031177">
    <property type="term" value="F:phosphopantetheine binding"/>
    <property type="evidence" value="ECO:0007669"/>
    <property type="project" value="TreeGrafter"/>
</dbReference>
<dbReference type="GeneID" id="37078911"/>
<dbReference type="OrthoDB" id="416786at2759"/>
<dbReference type="GO" id="GO:0005737">
    <property type="term" value="C:cytoplasm"/>
    <property type="evidence" value="ECO:0007669"/>
    <property type="project" value="TreeGrafter"/>
</dbReference>
<dbReference type="InterPro" id="IPR000873">
    <property type="entry name" value="AMP-dep_synth/lig_dom"/>
</dbReference>
<organism evidence="6 7">
    <name type="scientific">Aspergillus saccharolyticus JOP 1030-1</name>
    <dbReference type="NCBI Taxonomy" id="1450539"/>
    <lineage>
        <taxon>Eukaryota</taxon>
        <taxon>Fungi</taxon>
        <taxon>Dikarya</taxon>
        <taxon>Ascomycota</taxon>
        <taxon>Pezizomycotina</taxon>
        <taxon>Eurotiomycetes</taxon>
        <taxon>Eurotiomycetidae</taxon>
        <taxon>Eurotiales</taxon>
        <taxon>Aspergillaceae</taxon>
        <taxon>Aspergillus</taxon>
        <taxon>Aspergillus subgen. Circumdati</taxon>
    </lineage>
</organism>
<accession>A0A318Z4E6</accession>
<dbReference type="PANTHER" id="PTHR45527:SF3">
    <property type="entry name" value="SIDEROPHORE SYNTHETASE (EUROFUNG)"/>
    <property type="match status" value="1"/>
</dbReference>
<dbReference type="GO" id="GO:0043041">
    <property type="term" value="P:amino acid activation for nonribosomal peptide biosynthetic process"/>
    <property type="evidence" value="ECO:0007669"/>
    <property type="project" value="TreeGrafter"/>
</dbReference>
<evidence type="ECO:0000256" key="2">
    <source>
        <dbReference type="ARBA" id="ARBA00022553"/>
    </source>
</evidence>